<sequence>MKKIIIILIGGILFSSCEEVSKSIKDTFEPQPDPVVQQKTEEAGEVPTQSPYDAAVEQQMQEVQHLVTTIVEKHTKTRVQHTEGKNTDFLTNEEKLKKAEEALRELPQYAGKEIYIYSSIHFYDDGSINVKLQHPTNPGYIDSYEYKNGSWTEPKPEQMSVKDKIQSRLVPLEKVNFTYVAAAARLYKEKTEEVEGARPITSIYISIWNNNLRWFPASISGSRERYSIELNQNGTLKKFERE</sequence>
<evidence type="ECO:0000313" key="2">
    <source>
        <dbReference type="Proteomes" id="UP000070513"/>
    </source>
</evidence>
<dbReference type="EMBL" id="LPUR01000022">
    <property type="protein sequence ID" value="KXH78288.1"/>
    <property type="molecule type" value="Genomic_DNA"/>
</dbReference>
<name>A0A135W032_9FLAO</name>
<reference evidence="2" key="1">
    <citation type="submission" date="2015-12" db="EMBL/GenBank/DDBJ databases">
        <title>Genome sequence of a biocontrol rhizobacterium Chryseobacterium kwangjuense strain KJ1R5 isolated from pepper (Capsicum annuum L.).</title>
        <authorList>
            <person name="Jeong J.-J."/>
            <person name="Park H."/>
            <person name="Mannaa M."/>
            <person name="Sang M.K."/>
            <person name="Choi I.-G."/>
            <person name="Kim K.D."/>
        </authorList>
    </citation>
    <scope>NUCLEOTIDE SEQUENCE [LARGE SCALE GENOMIC DNA]</scope>
    <source>
        <strain evidence="2">KJ1R5</strain>
    </source>
</reference>
<reference evidence="1 2" key="2">
    <citation type="journal article" date="2016" name="Genome Announc.">
        <title>Draft Genome Sequence of a Biocontrol Rhizobacterium, Chryseobacterium kwangjuense Strain KJ1R5, Isolated from Pepper (Capsicum annuum).</title>
        <authorList>
            <person name="Jeong J.J."/>
            <person name="Park H."/>
            <person name="Park B.H."/>
            <person name="Mannaa M."/>
            <person name="Sang M.K."/>
            <person name="Choi I.G."/>
            <person name="Kim K.D."/>
        </authorList>
    </citation>
    <scope>NUCLEOTIDE SEQUENCE [LARGE SCALE GENOMIC DNA]</scope>
    <source>
        <strain evidence="1 2">KJ1R5</strain>
    </source>
</reference>
<evidence type="ECO:0008006" key="3">
    <source>
        <dbReference type="Google" id="ProtNLM"/>
    </source>
</evidence>
<evidence type="ECO:0000313" key="1">
    <source>
        <dbReference type="EMBL" id="KXH78288.1"/>
    </source>
</evidence>
<accession>A0A135W032</accession>
<dbReference type="AlphaFoldDB" id="A0A135W032"/>
<organism evidence="1 2">
    <name type="scientific">Chryseobacterium kwangjuense</name>
    <dbReference type="NCBI Taxonomy" id="267125"/>
    <lineage>
        <taxon>Bacteria</taxon>
        <taxon>Pseudomonadati</taxon>
        <taxon>Bacteroidota</taxon>
        <taxon>Flavobacteriia</taxon>
        <taxon>Flavobacteriales</taxon>
        <taxon>Weeksellaceae</taxon>
        <taxon>Chryseobacterium group</taxon>
        <taxon>Chryseobacterium</taxon>
    </lineage>
</organism>
<dbReference type="PROSITE" id="PS51257">
    <property type="entry name" value="PROKAR_LIPOPROTEIN"/>
    <property type="match status" value="1"/>
</dbReference>
<dbReference type="OrthoDB" id="660752at2"/>
<comment type="caution">
    <text evidence="1">The sequence shown here is derived from an EMBL/GenBank/DDBJ whole genome shotgun (WGS) entry which is preliminary data.</text>
</comment>
<gene>
    <name evidence="1" type="ORF">AU378_22480</name>
</gene>
<proteinExistence type="predicted"/>
<dbReference type="RefSeq" id="WP_062654229.1">
    <property type="nucleotide sequence ID" value="NZ_LPUR01000022.1"/>
</dbReference>
<dbReference type="Proteomes" id="UP000070513">
    <property type="component" value="Unassembled WGS sequence"/>
</dbReference>
<protein>
    <recommendedName>
        <fullName evidence="3">Lipoprotein</fullName>
    </recommendedName>
</protein>